<keyword evidence="5" id="KW-0732">Signal</keyword>
<feature type="chain" id="PRO_5043028236" description="Protein CHUP1, chloroplastic" evidence="5">
    <location>
        <begin position="24"/>
        <end position="643"/>
    </location>
</feature>
<feature type="signal peptide" evidence="5">
    <location>
        <begin position="1"/>
        <end position="23"/>
    </location>
</feature>
<feature type="region of interest" description="Disordered" evidence="3">
    <location>
        <begin position="379"/>
        <end position="479"/>
    </location>
</feature>
<feature type="region of interest" description="Disordered" evidence="3">
    <location>
        <begin position="52"/>
        <end position="73"/>
    </location>
</feature>
<dbReference type="PANTHER" id="PTHR31342">
    <property type="entry name" value="PROTEIN CHUP1, CHLOROPLASTIC"/>
    <property type="match status" value="1"/>
</dbReference>
<dbReference type="AlphaFoldDB" id="A0AAP0I0Y9"/>
<dbReference type="InterPro" id="IPR040265">
    <property type="entry name" value="CHUP1/IPGA1-like"/>
</dbReference>
<keyword evidence="4" id="KW-1133">Transmembrane helix</keyword>
<organism evidence="6 7">
    <name type="scientific">Stephania cephalantha</name>
    <dbReference type="NCBI Taxonomy" id="152367"/>
    <lineage>
        <taxon>Eukaryota</taxon>
        <taxon>Viridiplantae</taxon>
        <taxon>Streptophyta</taxon>
        <taxon>Embryophyta</taxon>
        <taxon>Tracheophyta</taxon>
        <taxon>Spermatophyta</taxon>
        <taxon>Magnoliopsida</taxon>
        <taxon>Ranunculales</taxon>
        <taxon>Menispermaceae</taxon>
        <taxon>Menispermoideae</taxon>
        <taxon>Cissampelideae</taxon>
        <taxon>Stephania</taxon>
    </lineage>
</organism>
<accession>A0AAP0I0Y9</accession>
<name>A0AAP0I0Y9_9MAGN</name>
<evidence type="ECO:0000256" key="4">
    <source>
        <dbReference type="SAM" id="Phobius"/>
    </source>
</evidence>
<feature type="transmembrane region" description="Helical" evidence="4">
    <location>
        <begin position="621"/>
        <end position="641"/>
    </location>
</feature>
<dbReference type="EMBL" id="JBBNAG010000009">
    <property type="protein sequence ID" value="KAK9105597.1"/>
    <property type="molecule type" value="Genomic_DNA"/>
</dbReference>
<keyword evidence="4" id="KW-0472">Membrane</keyword>
<feature type="coiled-coil region" evidence="2">
    <location>
        <begin position="127"/>
        <end position="233"/>
    </location>
</feature>
<feature type="coiled-coil region" evidence="2">
    <location>
        <begin position="308"/>
        <end position="335"/>
    </location>
</feature>
<evidence type="ECO:0008006" key="8">
    <source>
        <dbReference type="Google" id="ProtNLM"/>
    </source>
</evidence>
<evidence type="ECO:0000313" key="6">
    <source>
        <dbReference type="EMBL" id="KAK9105597.1"/>
    </source>
</evidence>
<keyword evidence="4" id="KW-0812">Transmembrane</keyword>
<evidence type="ECO:0000256" key="2">
    <source>
        <dbReference type="SAM" id="Coils"/>
    </source>
</evidence>
<keyword evidence="1 2" id="KW-0175">Coiled coil</keyword>
<feature type="compositionally biased region" description="Low complexity" evidence="3">
    <location>
        <begin position="440"/>
        <end position="474"/>
    </location>
</feature>
<dbReference type="Proteomes" id="UP001419268">
    <property type="component" value="Unassembled WGS sequence"/>
</dbReference>
<protein>
    <recommendedName>
        <fullName evidence="8">Protein CHUP1, chloroplastic</fullName>
    </recommendedName>
</protein>
<evidence type="ECO:0000313" key="7">
    <source>
        <dbReference type="Proteomes" id="UP001419268"/>
    </source>
</evidence>
<feature type="compositionally biased region" description="Basic and acidic residues" evidence="3">
    <location>
        <begin position="421"/>
        <end position="431"/>
    </location>
</feature>
<evidence type="ECO:0000256" key="1">
    <source>
        <dbReference type="ARBA" id="ARBA00023054"/>
    </source>
</evidence>
<reference evidence="6 7" key="1">
    <citation type="submission" date="2024-01" db="EMBL/GenBank/DDBJ databases">
        <title>Genome assemblies of Stephania.</title>
        <authorList>
            <person name="Yang L."/>
        </authorList>
    </citation>
    <scope>NUCLEOTIDE SEQUENCE [LARGE SCALE GENOMIC DNA]</scope>
    <source>
        <strain evidence="6">JXDWG</strain>
        <tissue evidence="6">Leaf</tissue>
    </source>
</reference>
<feature type="compositionally biased region" description="Basic and acidic residues" evidence="3">
    <location>
        <begin position="380"/>
        <end position="391"/>
    </location>
</feature>
<keyword evidence="7" id="KW-1185">Reference proteome</keyword>
<evidence type="ECO:0000256" key="3">
    <source>
        <dbReference type="SAM" id="MobiDB-lite"/>
    </source>
</evidence>
<gene>
    <name evidence="6" type="ORF">Scep_022441</name>
</gene>
<comment type="caution">
    <text evidence="6">The sequence shown here is derived from an EMBL/GenBank/DDBJ whole genome shotgun (WGS) entry which is preliminary data.</text>
</comment>
<dbReference type="GO" id="GO:0072699">
    <property type="term" value="P:protein localization to cortical microtubule cytoskeleton"/>
    <property type="evidence" value="ECO:0007669"/>
    <property type="project" value="TreeGrafter"/>
</dbReference>
<feature type="compositionally biased region" description="Basic and acidic residues" evidence="3">
    <location>
        <begin position="52"/>
        <end position="61"/>
    </location>
</feature>
<evidence type="ECO:0000256" key="5">
    <source>
        <dbReference type="SAM" id="SignalP"/>
    </source>
</evidence>
<dbReference type="PANTHER" id="PTHR31342:SF35">
    <property type="entry name" value="PROTEIN CHUP1, CHLOROPLASTIC-LIKE"/>
    <property type="match status" value="1"/>
</dbReference>
<dbReference type="GO" id="GO:0055028">
    <property type="term" value="C:cortical microtubule"/>
    <property type="evidence" value="ECO:0007669"/>
    <property type="project" value="TreeGrafter"/>
</dbReference>
<proteinExistence type="predicted"/>
<sequence>MTAKLAFLVAASVAVFTVKHVTAKFTRPRDSLSKIIGEDVSADHDEEISFEKQDEKGEKNFADSNGLPGDEKKEGLRRADYPVIGDIIDGGVENNFNSISSEAELLSPYNKNDRLSHYKGLGYEVEAMVSETDLERLRSLVNEMQEKQAKLEARLLQCYSLEKQSLKVAKLKKQMKIKTIESKKLNRNIDSLITDHNKLLEKSEQVDLEKKQLENAICRIKELQRKIEGDAKAKVQLQLIENQVSVFQTADASVGRALKSKQNLELEAISLKRKNKELQLEKRVLAIKQFAAQAKLTYFSNTSERGIISGHRTEADKLRLAREELLEQVETLQKNRFMMIDEVVYMRWINACLHHELQIHQTSEMKKLSSKTKIQAKLLPNHEKEESKCDQDSLSSTLSSDESRQCDGTILPDDPNCEETSFSKKSDLVEKLKRRRRSSAESSTLLTSENSTPRSSSLSSTSTSCIGSSIPSSPEDVMDSKNIVENSILSTSIEMQNHIKSSDTSSLKLLRKRRVSFSDLVCSLDSTSPKLAWPGTGMIDNDGAAFEDQTSKDTFIPSSCCNEVYTTMGVVERRKSRESKDADALVARNTGFRHIQENTMAPPLHVRPKNSSTEVDHNNDLMNIILVIIFLLFILMYYFLLHR</sequence>